<keyword evidence="2" id="KW-0677">Repeat</keyword>
<dbReference type="GO" id="GO:0006508">
    <property type="term" value="P:proteolysis"/>
    <property type="evidence" value="ECO:0007669"/>
    <property type="project" value="InterPro"/>
</dbReference>
<dbReference type="PROSITE" id="PS51092">
    <property type="entry name" value="FN2_2"/>
    <property type="match status" value="2"/>
</dbReference>
<feature type="chain" id="PRO_5043898347" evidence="8">
    <location>
        <begin position="26"/>
        <end position="354"/>
    </location>
</feature>
<dbReference type="SMART" id="SM00020">
    <property type="entry name" value="Tryp_SPc"/>
    <property type="match status" value="1"/>
</dbReference>
<protein>
    <submittedName>
        <fullName evidence="12">Uncharacterized protein</fullName>
    </submittedName>
</protein>
<dbReference type="SUPFAM" id="SSF57440">
    <property type="entry name" value="Kringle-like"/>
    <property type="match status" value="2"/>
</dbReference>
<dbReference type="SMART" id="SM00059">
    <property type="entry name" value="FN2"/>
    <property type="match status" value="2"/>
</dbReference>
<feature type="domain" description="Peptidase S1" evidence="9">
    <location>
        <begin position="182"/>
        <end position="354"/>
    </location>
</feature>
<evidence type="ECO:0000256" key="6">
    <source>
        <dbReference type="PROSITE-ProRule" id="PRU00479"/>
    </source>
</evidence>
<evidence type="ECO:0000256" key="1">
    <source>
        <dbReference type="ARBA" id="ARBA00022729"/>
    </source>
</evidence>
<feature type="signal peptide" evidence="8">
    <location>
        <begin position="1"/>
        <end position="25"/>
    </location>
</feature>
<dbReference type="PANTHER" id="PTHR24252">
    <property type="entry name" value="ACROSIN-RELATED"/>
    <property type="match status" value="1"/>
</dbReference>
<dbReference type="PRINTS" id="PR00722">
    <property type="entry name" value="CHYMOTRYPSIN"/>
</dbReference>
<reference evidence="12 13" key="1">
    <citation type="submission" date="2024-05" db="EMBL/GenBank/DDBJ databases">
        <authorList>
            <person name="Wallberg A."/>
        </authorList>
    </citation>
    <scope>NUCLEOTIDE SEQUENCE [LARGE SCALE GENOMIC DNA]</scope>
</reference>
<evidence type="ECO:0000259" key="10">
    <source>
        <dbReference type="PROSITE" id="PS51092"/>
    </source>
</evidence>
<dbReference type="InterPro" id="IPR000562">
    <property type="entry name" value="FN_type2_dom"/>
</dbReference>
<dbReference type="CDD" id="cd00190">
    <property type="entry name" value="Tryp_SPc"/>
    <property type="match status" value="1"/>
</dbReference>
<dbReference type="GO" id="GO:0004252">
    <property type="term" value="F:serine-type endopeptidase activity"/>
    <property type="evidence" value="ECO:0007669"/>
    <property type="project" value="InterPro"/>
</dbReference>
<dbReference type="InterPro" id="IPR003582">
    <property type="entry name" value="ShKT_dom"/>
</dbReference>
<dbReference type="Pfam" id="PF00040">
    <property type="entry name" value="fn2"/>
    <property type="match status" value="2"/>
</dbReference>
<comment type="caution">
    <text evidence="12">The sequence shown here is derived from an EMBL/GenBank/DDBJ whole genome shotgun (WGS) entry which is preliminary data.</text>
</comment>
<name>A0AAV2RAQ0_MEGNR</name>
<feature type="domain" description="Fibronectin type-II" evidence="10">
    <location>
        <begin position="69"/>
        <end position="122"/>
    </location>
</feature>
<dbReference type="PROSITE" id="PS00134">
    <property type="entry name" value="TRYPSIN_HIS"/>
    <property type="match status" value="1"/>
</dbReference>
<gene>
    <name evidence="12" type="ORF">MNOR_LOCUS22572</name>
</gene>
<proteinExistence type="inferred from homology"/>
<comment type="similarity">
    <text evidence="5">Belongs to the peptidase S1 family. CLIP subfamily.</text>
</comment>
<feature type="disulfide bond" evidence="6">
    <location>
        <begin position="126"/>
        <end position="152"/>
    </location>
</feature>
<evidence type="ECO:0000256" key="3">
    <source>
        <dbReference type="ARBA" id="ARBA00023157"/>
    </source>
</evidence>
<dbReference type="Proteomes" id="UP001497623">
    <property type="component" value="Unassembled WGS sequence"/>
</dbReference>
<evidence type="ECO:0000256" key="5">
    <source>
        <dbReference type="ARBA" id="ARBA00024195"/>
    </source>
</evidence>
<evidence type="ECO:0000313" key="13">
    <source>
        <dbReference type="Proteomes" id="UP001497623"/>
    </source>
</evidence>
<dbReference type="EMBL" id="CAXKWB010019154">
    <property type="protein sequence ID" value="CAL4121690.1"/>
    <property type="molecule type" value="Genomic_DNA"/>
</dbReference>
<comment type="caution">
    <text evidence="6">Lacks conserved residue(s) required for the propagation of feature annotation.</text>
</comment>
<dbReference type="SMART" id="SM00254">
    <property type="entry name" value="ShKT"/>
    <property type="match status" value="1"/>
</dbReference>
<keyword evidence="4" id="KW-0325">Glycoprotein</keyword>
<dbReference type="Pfam" id="PF00089">
    <property type="entry name" value="Trypsin"/>
    <property type="match status" value="1"/>
</dbReference>
<evidence type="ECO:0000313" key="12">
    <source>
        <dbReference type="EMBL" id="CAL4121690.1"/>
    </source>
</evidence>
<keyword evidence="13" id="KW-1185">Reference proteome</keyword>
<evidence type="ECO:0000256" key="7">
    <source>
        <dbReference type="PROSITE-ProRule" id="PRU01005"/>
    </source>
</evidence>
<dbReference type="PROSITE" id="PS51670">
    <property type="entry name" value="SHKT"/>
    <property type="match status" value="1"/>
</dbReference>
<dbReference type="InterPro" id="IPR013806">
    <property type="entry name" value="Kringle-like"/>
</dbReference>
<dbReference type="AlphaFoldDB" id="A0AAV2RAQ0"/>
<evidence type="ECO:0000256" key="8">
    <source>
        <dbReference type="SAM" id="SignalP"/>
    </source>
</evidence>
<evidence type="ECO:0000259" key="11">
    <source>
        <dbReference type="PROSITE" id="PS51670"/>
    </source>
</evidence>
<dbReference type="InterPro" id="IPR001314">
    <property type="entry name" value="Peptidase_S1A"/>
</dbReference>
<feature type="domain" description="Fibronectin type-II" evidence="10">
    <location>
        <begin position="121"/>
        <end position="172"/>
    </location>
</feature>
<dbReference type="PROSITE" id="PS50240">
    <property type="entry name" value="TRYPSIN_DOM"/>
    <property type="match status" value="1"/>
</dbReference>
<feature type="disulfide bond" evidence="6">
    <location>
        <begin position="74"/>
        <end position="100"/>
    </location>
</feature>
<feature type="disulfide bond" evidence="7">
    <location>
        <begin position="31"/>
        <end position="65"/>
    </location>
</feature>
<feature type="non-terminal residue" evidence="12">
    <location>
        <position position="354"/>
    </location>
</feature>
<evidence type="ECO:0000256" key="4">
    <source>
        <dbReference type="ARBA" id="ARBA00023180"/>
    </source>
</evidence>
<keyword evidence="1 8" id="KW-0732">Signal</keyword>
<sequence>MNISVLLVSWFCRTLLSPSLVAVQGQVSGSCGDSNTSCSEWAARGECQRNPSYMDANCRKSCNKCARARSTGECRFPFIYKEVRYTACTAKDDPKQQLWCSTKTDNQDNHILQQGFWRYCRGPTFCRFPFIFQNVEYTTCTTSGAPDGKPWCSGLTDNRNNHIRGNWRPCMKCGNNIETERILGGEDAKLGSWPWMVIFRGREKSVGGSATGLVNWFCGGVLIAEQFVLSAAHCFTNQQIDFVRIGELDLGTNPDRDITRRLEAPPPQDISAERVIIHPSYKSPCRRCNDIALVKLEQPAQYHQYYVQPICLPSNPDRDMGFSASTFQDNKSGMATGWGLTGAQLANFFKTFYF</sequence>
<dbReference type="InterPro" id="IPR018114">
    <property type="entry name" value="TRYPSIN_HIS"/>
</dbReference>
<dbReference type="InterPro" id="IPR001254">
    <property type="entry name" value="Trypsin_dom"/>
</dbReference>
<accession>A0AAV2RAQ0</accession>
<dbReference type="SUPFAM" id="SSF50494">
    <property type="entry name" value="Trypsin-like serine proteases"/>
    <property type="match status" value="1"/>
</dbReference>
<evidence type="ECO:0000259" key="9">
    <source>
        <dbReference type="PROSITE" id="PS50240"/>
    </source>
</evidence>
<dbReference type="InterPro" id="IPR043504">
    <property type="entry name" value="Peptidase_S1_PA_chymotrypsin"/>
</dbReference>
<keyword evidence="3 6" id="KW-1015">Disulfide bond</keyword>
<dbReference type="Pfam" id="PF01549">
    <property type="entry name" value="ShK"/>
    <property type="match status" value="1"/>
</dbReference>
<dbReference type="Gene3D" id="2.40.10.10">
    <property type="entry name" value="Trypsin-like serine proteases"/>
    <property type="match status" value="3"/>
</dbReference>
<feature type="domain" description="ShKT" evidence="11">
    <location>
        <begin position="31"/>
        <end position="65"/>
    </location>
</feature>
<dbReference type="PANTHER" id="PTHR24252:SF7">
    <property type="entry name" value="HYALIN"/>
    <property type="match status" value="1"/>
</dbReference>
<evidence type="ECO:0000256" key="2">
    <source>
        <dbReference type="ARBA" id="ARBA00022737"/>
    </source>
</evidence>
<dbReference type="FunFam" id="2.40.10.10:FF:000028">
    <property type="entry name" value="Serine protease easter"/>
    <property type="match status" value="1"/>
</dbReference>
<dbReference type="Gene3D" id="2.10.10.10">
    <property type="entry name" value="Fibronectin, type II, collagen-binding"/>
    <property type="match status" value="2"/>
</dbReference>
<organism evidence="12 13">
    <name type="scientific">Meganyctiphanes norvegica</name>
    <name type="common">Northern krill</name>
    <name type="synonym">Thysanopoda norvegica</name>
    <dbReference type="NCBI Taxonomy" id="48144"/>
    <lineage>
        <taxon>Eukaryota</taxon>
        <taxon>Metazoa</taxon>
        <taxon>Ecdysozoa</taxon>
        <taxon>Arthropoda</taxon>
        <taxon>Crustacea</taxon>
        <taxon>Multicrustacea</taxon>
        <taxon>Malacostraca</taxon>
        <taxon>Eumalacostraca</taxon>
        <taxon>Eucarida</taxon>
        <taxon>Euphausiacea</taxon>
        <taxon>Euphausiidae</taxon>
        <taxon>Meganyctiphanes</taxon>
    </lineage>
</organism>
<dbReference type="InterPro" id="IPR009003">
    <property type="entry name" value="Peptidase_S1_PA"/>
</dbReference>
<dbReference type="InterPro" id="IPR036943">
    <property type="entry name" value="FN_type2_sf"/>
</dbReference>